<dbReference type="AlphaFoldDB" id="A0A7Y0ELQ8"/>
<dbReference type="PIRSF" id="PIRSF000460">
    <property type="entry name" value="Pprylas_GlgP"/>
    <property type="match status" value="1"/>
</dbReference>
<dbReference type="Proteomes" id="UP000537131">
    <property type="component" value="Unassembled WGS sequence"/>
</dbReference>
<evidence type="ECO:0000256" key="9">
    <source>
        <dbReference type="ARBA" id="ARBA00025174"/>
    </source>
</evidence>
<comment type="similarity">
    <text evidence="3 11">Belongs to the glycogen phosphorylase family.</text>
</comment>
<reference evidence="12 13" key="2">
    <citation type="submission" date="2020-06" db="EMBL/GenBank/DDBJ databases">
        <title>Complete Genome Sequence of Clostridium muelleri sp. nov. P21T, an Acid-Alcohol Producing Acetogen Isolated from Old Hay.</title>
        <authorList>
            <person name="Duncan K.E."/>
            <person name="Tanner R.S."/>
        </authorList>
    </citation>
    <scope>NUCLEOTIDE SEQUENCE [LARGE SCALE GENOMIC DNA]</scope>
    <source>
        <strain evidence="12 13">P21</strain>
    </source>
</reference>
<dbReference type="PANTHER" id="PTHR11468">
    <property type="entry name" value="GLYCOGEN PHOSPHORYLASE"/>
    <property type="match status" value="1"/>
</dbReference>
<comment type="function">
    <text evidence="9">Phosphorylase is an important allosteric enzyme in carbohydrate metabolism. Enzymes from different sources differ in their regulatory mechanisms and in their natural substrates. However, all known phosphorylases share catalytic and structural properties.</text>
</comment>
<comment type="catalytic activity">
    <reaction evidence="1 11">
        <text>[(1-&gt;4)-alpha-D-glucosyl](n) + phosphate = [(1-&gt;4)-alpha-D-glucosyl](n-1) + alpha-D-glucose 1-phosphate</text>
        <dbReference type="Rhea" id="RHEA:41732"/>
        <dbReference type="Rhea" id="RHEA-COMP:9584"/>
        <dbReference type="Rhea" id="RHEA-COMP:9586"/>
        <dbReference type="ChEBI" id="CHEBI:15444"/>
        <dbReference type="ChEBI" id="CHEBI:43474"/>
        <dbReference type="ChEBI" id="CHEBI:58601"/>
        <dbReference type="EC" id="2.4.1.1"/>
    </reaction>
</comment>
<evidence type="ECO:0000256" key="2">
    <source>
        <dbReference type="ARBA" id="ARBA00001933"/>
    </source>
</evidence>
<dbReference type="InterPro" id="IPR011833">
    <property type="entry name" value="Glycg_phsphrylas"/>
</dbReference>
<dbReference type="GO" id="GO:0008184">
    <property type="term" value="F:glycogen phosphorylase activity"/>
    <property type="evidence" value="ECO:0007669"/>
    <property type="project" value="InterPro"/>
</dbReference>
<organism evidence="12 13">
    <name type="scientific">Clostridium muellerianum</name>
    <dbReference type="NCBI Taxonomy" id="2716538"/>
    <lineage>
        <taxon>Bacteria</taxon>
        <taxon>Bacillati</taxon>
        <taxon>Bacillota</taxon>
        <taxon>Clostridia</taxon>
        <taxon>Eubacteriales</taxon>
        <taxon>Clostridiaceae</taxon>
        <taxon>Clostridium</taxon>
    </lineage>
</organism>
<sequence length="814" mass="93992">MVLDKEFLKHAFKQKLTSLFAEDIIELNKYHYFTALGSLVKDYISENLMKTNKYYLNHKQKQVYYFSMEFLIGKLLESNLINLGIKNVCEEALTELGIDFNEVLSVEMDAGLGNGGLGRLAACFLDSMASIGIPGHGCGIRYKYGLFEQKIINGYQVEVPDNWLKEGYVWETRKPYKSVIVKFGGDVELIKEDDELKVIHKNYEPILAVPYDISIVGYDNNIVNNLRLWNAETVDEDFDFSSFNNGDYLKAAEYKYSVESITQVLYPDDSNEKGKILRLKQQYFFVSAGLQSILRRYEKMKLPLNKLDQYISVHINDTHPSVAIAELMRLLVDEKSMSWEEAWKITTNVMAYTNHTILAEALEKWPVDMFKKLLPRIYMIIEEINRRFCGEVFDEYNGNWDKVNEMSIIYDNNIRMAYLSIVGSHSVNGVAKLHTEILKNQELKSFYDFYPEKFNNKTNGITHRRWLIESNPKLANLINETIGTDWVKHPLELKKLEAVAYDISVQEKFANIKKENKINLSNYIKSKYNINVNPDSIFDVQAKRLHAYKRQTLNVLNILDLYNRLRENPNLDIVPRTFIFAAKASPGYYLAKQVIKLINSVADKINNDHSIRDKLKVLFLENYGVTLAENIIPCTDVSEQISTASKEASGTGNMKFMMNGAVTIATLDGANVEIKEIVGDDNIVIFGLTAHEVIEFYKNKNYHSRDIFNNDARVNKILTQLTNGFLNVSNYEFNDIYNSLLFNNDEYFVLKDFDAYVDAQNKINRLYMDKEKWMKMSIINIANSGIFSSDNTVAKYADEIWNIKKINFKNQSLD</sequence>
<evidence type="ECO:0000313" key="13">
    <source>
        <dbReference type="Proteomes" id="UP000537131"/>
    </source>
</evidence>
<keyword evidence="5 11" id="KW-0328">Glycosyltransferase</keyword>
<dbReference type="NCBIfam" id="TIGR02093">
    <property type="entry name" value="P_ylase"/>
    <property type="match status" value="1"/>
</dbReference>
<dbReference type="RefSeq" id="WP_169300375.1">
    <property type="nucleotide sequence ID" value="NZ_JABBNI010000066.1"/>
</dbReference>
<keyword evidence="7 10" id="KW-0663">Pyridoxal phosphate</keyword>
<feature type="modified residue" description="N6-(pyridoxal phosphate)lysine" evidence="10">
    <location>
        <position position="655"/>
    </location>
</feature>
<comment type="cofactor">
    <cofactor evidence="2 11">
        <name>pyridoxal 5'-phosphate</name>
        <dbReference type="ChEBI" id="CHEBI:597326"/>
    </cofactor>
</comment>
<evidence type="ECO:0000256" key="11">
    <source>
        <dbReference type="RuleBase" id="RU000587"/>
    </source>
</evidence>
<dbReference type="SUPFAM" id="SSF53756">
    <property type="entry name" value="UDP-Glycosyltransferase/glycogen phosphorylase"/>
    <property type="match status" value="1"/>
</dbReference>
<dbReference type="Gene3D" id="3.40.50.2000">
    <property type="entry name" value="Glycogen Phosphorylase B"/>
    <property type="match status" value="2"/>
</dbReference>
<keyword evidence="6 11" id="KW-0808">Transferase</keyword>
<accession>A0A7Y0ELQ8</accession>
<proteinExistence type="inferred from homology"/>
<evidence type="ECO:0000256" key="3">
    <source>
        <dbReference type="ARBA" id="ARBA00006047"/>
    </source>
</evidence>
<evidence type="ECO:0000256" key="5">
    <source>
        <dbReference type="ARBA" id="ARBA00022676"/>
    </source>
</evidence>
<dbReference type="GO" id="GO:0005737">
    <property type="term" value="C:cytoplasm"/>
    <property type="evidence" value="ECO:0007669"/>
    <property type="project" value="TreeGrafter"/>
</dbReference>
<evidence type="ECO:0000313" key="12">
    <source>
        <dbReference type="EMBL" id="NMM65788.1"/>
    </source>
</evidence>
<keyword evidence="4" id="KW-0021">Allosteric enzyme</keyword>
<dbReference type="CDD" id="cd04300">
    <property type="entry name" value="GT35_Glycogen_Phosphorylase"/>
    <property type="match status" value="1"/>
</dbReference>
<reference evidence="12 13" key="1">
    <citation type="submission" date="2020-04" db="EMBL/GenBank/DDBJ databases">
        <authorList>
            <person name="Doyle D.A."/>
        </authorList>
    </citation>
    <scope>NUCLEOTIDE SEQUENCE [LARGE SCALE GENOMIC DNA]</scope>
    <source>
        <strain evidence="12 13">P21</strain>
    </source>
</reference>
<evidence type="ECO:0000256" key="7">
    <source>
        <dbReference type="ARBA" id="ARBA00022898"/>
    </source>
</evidence>
<dbReference type="Pfam" id="PF00343">
    <property type="entry name" value="Phosphorylase"/>
    <property type="match status" value="1"/>
</dbReference>
<dbReference type="EMBL" id="JABBNI010000066">
    <property type="protein sequence ID" value="NMM65788.1"/>
    <property type="molecule type" value="Genomic_DNA"/>
</dbReference>
<dbReference type="GO" id="GO:0005980">
    <property type="term" value="P:glycogen catabolic process"/>
    <property type="evidence" value="ECO:0007669"/>
    <property type="project" value="TreeGrafter"/>
</dbReference>
<keyword evidence="8 11" id="KW-0119">Carbohydrate metabolism</keyword>
<dbReference type="InterPro" id="IPR000811">
    <property type="entry name" value="Glyco_trans_35"/>
</dbReference>
<protein>
    <recommendedName>
        <fullName evidence="11">Alpha-1,4 glucan phosphorylase</fullName>
        <ecNumber evidence="11">2.4.1.1</ecNumber>
    </recommendedName>
</protein>
<comment type="function">
    <text evidence="11">Allosteric enzyme that catalyzes the rate-limiting step in glycogen catabolism, the phosphorolytic cleavage of glycogen to produce glucose-1-phosphate, and plays a central role in maintaining cellular and organismal glucose homeostasis.</text>
</comment>
<evidence type="ECO:0000256" key="6">
    <source>
        <dbReference type="ARBA" id="ARBA00022679"/>
    </source>
</evidence>
<gene>
    <name evidence="12" type="ORF">HBE96_24735</name>
</gene>
<evidence type="ECO:0000256" key="1">
    <source>
        <dbReference type="ARBA" id="ARBA00001275"/>
    </source>
</evidence>
<evidence type="ECO:0000256" key="8">
    <source>
        <dbReference type="ARBA" id="ARBA00023277"/>
    </source>
</evidence>
<dbReference type="PROSITE" id="PS00102">
    <property type="entry name" value="PHOSPHORYLASE"/>
    <property type="match status" value="1"/>
</dbReference>
<comment type="caution">
    <text evidence="12">The sequence shown here is derived from an EMBL/GenBank/DDBJ whole genome shotgun (WGS) entry which is preliminary data.</text>
</comment>
<dbReference type="GO" id="GO:0030170">
    <property type="term" value="F:pyridoxal phosphate binding"/>
    <property type="evidence" value="ECO:0007669"/>
    <property type="project" value="InterPro"/>
</dbReference>
<keyword evidence="13" id="KW-1185">Reference proteome</keyword>
<evidence type="ECO:0000256" key="10">
    <source>
        <dbReference type="PIRSR" id="PIRSR000460-1"/>
    </source>
</evidence>
<dbReference type="PANTHER" id="PTHR11468:SF3">
    <property type="entry name" value="GLYCOGEN PHOSPHORYLASE, LIVER FORM"/>
    <property type="match status" value="1"/>
</dbReference>
<name>A0A7Y0ELQ8_9CLOT</name>
<dbReference type="EC" id="2.4.1.1" evidence="11"/>
<dbReference type="FunFam" id="3.40.50.2000:FF:000003">
    <property type="entry name" value="Alpha-1,4 glucan phosphorylase"/>
    <property type="match status" value="1"/>
</dbReference>
<dbReference type="InterPro" id="IPR035090">
    <property type="entry name" value="Pyridoxal_P_attach_site"/>
</dbReference>
<dbReference type="FunFam" id="3.40.50.2000:FF:000807">
    <property type="entry name" value="Alpha-glucan phosphorylase 2, cytosolic"/>
    <property type="match status" value="1"/>
</dbReference>
<evidence type="ECO:0000256" key="4">
    <source>
        <dbReference type="ARBA" id="ARBA00022533"/>
    </source>
</evidence>